<keyword evidence="2" id="KW-1185">Reference proteome</keyword>
<dbReference type="AlphaFoldDB" id="A0A430MAZ8"/>
<gene>
    <name evidence="1" type="ORF">BHE90_000222</name>
</gene>
<sequence>MNAHRYLCRPSQQWMRNAKAASPAFRSLPWLSNILQQKDKPIELSRPFSTRKHDTNNLFPPGPLDPLPIPLDHPAWWEGPIDVVRDRLERASVEWPNMRSSHLCYPSPEEGIPEVREELKNRPWGLVTYRTAYGGHSDRQFLKLRELIHKMVLKFQESDDKRCPMGQADWPVVENKKLLSNVTTQVVREQFSKWASDRGVPSTEDGWKYQVGRFHYCLFADRRSLKSAETTFPIVGVLYKDWLPPWHPDKIGQGGKYVPGDWTPIEGNPEGDVGWFYSRVVSLDWFYDLMCVRGLYGKTPRLPCGRPPYVVHSPSKLRRWRGDKAEGHYRTPS</sequence>
<evidence type="ECO:0000313" key="1">
    <source>
        <dbReference type="EMBL" id="RTE85160.1"/>
    </source>
</evidence>
<protein>
    <submittedName>
        <fullName evidence="1">Uncharacterized protein</fullName>
    </submittedName>
</protein>
<reference evidence="1 2" key="1">
    <citation type="submission" date="2017-06" db="EMBL/GenBank/DDBJ databases">
        <title>Comparative genomic analysis of Ambrosia Fusariam Clade fungi.</title>
        <authorList>
            <person name="Stajich J.E."/>
            <person name="Carrillo J."/>
            <person name="Kijimoto T."/>
            <person name="Eskalen A."/>
            <person name="O'Donnell K."/>
            <person name="Kasson M."/>
        </authorList>
    </citation>
    <scope>NUCLEOTIDE SEQUENCE [LARGE SCALE GENOMIC DNA]</scope>
    <source>
        <strain evidence="1 2">UCR1854</strain>
    </source>
</reference>
<dbReference type="Proteomes" id="UP000287124">
    <property type="component" value="Unassembled WGS sequence"/>
</dbReference>
<dbReference type="EMBL" id="MIKF01000002">
    <property type="protein sequence ID" value="RTE85160.1"/>
    <property type="molecule type" value="Genomic_DNA"/>
</dbReference>
<organism evidence="1 2">
    <name type="scientific">Fusarium euwallaceae</name>
    <dbReference type="NCBI Taxonomy" id="1147111"/>
    <lineage>
        <taxon>Eukaryota</taxon>
        <taxon>Fungi</taxon>
        <taxon>Dikarya</taxon>
        <taxon>Ascomycota</taxon>
        <taxon>Pezizomycotina</taxon>
        <taxon>Sordariomycetes</taxon>
        <taxon>Hypocreomycetidae</taxon>
        <taxon>Hypocreales</taxon>
        <taxon>Nectriaceae</taxon>
        <taxon>Fusarium</taxon>
        <taxon>Fusarium solani species complex</taxon>
    </lineage>
</organism>
<proteinExistence type="predicted"/>
<comment type="caution">
    <text evidence="1">The sequence shown here is derived from an EMBL/GenBank/DDBJ whole genome shotgun (WGS) entry which is preliminary data.</text>
</comment>
<accession>A0A430MAZ8</accession>
<name>A0A430MAZ8_9HYPO</name>
<evidence type="ECO:0000313" key="2">
    <source>
        <dbReference type="Proteomes" id="UP000287124"/>
    </source>
</evidence>